<organism evidence="1 2">
    <name type="scientific">Flagellimonas nanhaiensis</name>
    <dbReference type="NCBI Taxonomy" id="2292706"/>
    <lineage>
        <taxon>Bacteria</taxon>
        <taxon>Pseudomonadati</taxon>
        <taxon>Bacteroidota</taxon>
        <taxon>Flavobacteriia</taxon>
        <taxon>Flavobacteriales</taxon>
        <taxon>Flavobacteriaceae</taxon>
        <taxon>Flagellimonas</taxon>
    </lineage>
</organism>
<dbReference type="InterPro" id="IPR036866">
    <property type="entry name" value="RibonucZ/Hydroxyglut_hydro"/>
</dbReference>
<dbReference type="OrthoDB" id="9781189at2"/>
<gene>
    <name evidence="1" type="ORF">DX873_14690</name>
</gene>
<dbReference type="InterPro" id="IPR052533">
    <property type="entry name" value="WalJ/YycJ-like"/>
</dbReference>
<accession>A0A371JNY8</accession>
<dbReference type="EMBL" id="QTJX01000003">
    <property type="protein sequence ID" value="RDY58903.1"/>
    <property type="molecule type" value="Genomic_DNA"/>
</dbReference>
<evidence type="ECO:0000313" key="2">
    <source>
        <dbReference type="Proteomes" id="UP000261828"/>
    </source>
</evidence>
<proteinExistence type="predicted"/>
<dbReference type="Gene3D" id="3.60.15.10">
    <property type="entry name" value="Ribonuclease Z/Hydroxyacylglutathione hydrolase-like"/>
    <property type="match status" value="1"/>
</dbReference>
<dbReference type="PANTHER" id="PTHR47619:SF1">
    <property type="entry name" value="EXODEOXYRIBONUCLEASE WALJ"/>
    <property type="match status" value="1"/>
</dbReference>
<dbReference type="RefSeq" id="WP_116185223.1">
    <property type="nucleotide sequence ID" value="NZ_QTJX01000003.1"/>
</dbReference>
<keyword evidence="2" id="KW-1185">Reference proteome</keyword>
<comment type="caution">
    <text evidence="1">The sequence shown here is derived from an EMBL/GenBank/DDBJ whole genome shotgun (WGS) entry which is preliminary data.</text>
</comment>
<name>A0A371JNY8_9FLAO</name>
<dbReference type="GO" id="GO:0016787">
    <property type="term" value="F:hydrolase activity"/>
    <property type="evidence" value="ECO:0007669"/>
    <property type="project" value="UniProtKB-KW"/>
</dbReference>
<keyword evidence="1" id="KW-0378">Hydrolase</keyword>
<sequence length="247" mass="27733">MRLKVFSSSSKGNAYALIDSKGNSLLLECGVPVVEIKKFLDFNLEGIQGCLLSHLHGDHSKYHKQYLDSGIHVAMGIETATGLGIENHHRVKIIEANRKYTSMLNEFTVIPVNMVHDTPCFGFVIKHEEMGNLVFITDSYYSPFKFSNITHWLVEANYSEGIIDSEGYGTTNSLVRNRVLESHMSIENLVKLFRANDMSKTKNIVLTHLSDTNSNEKEFIKIIQRSTGKMVHVASPGLVLDISINPF</sequence>
<evidence type="ECO:0000313" key="1">
    <source>
        <dbReference type="EMBL" id="RDY58903.1"/>
    </source>
</evidence>
<dbReference type="PANTHER" id="PTHR47619">
    <property type="entry name" value="METALLO-HYDROLASE YYCJ-RELATED"/>
    <property type="match status" value="1"/>
</dbReference>
<reference evidence="1 2" key="1">
    <citation type="submission" date="2018-08" db="EMBL/GenBank/DDBJ databases">
        <title>Muricauda nanhaiensis sp. nov., isolated from seawater of the South China Sea.</title>
        <authorList>
            <person name="Dang Y."/>
        </authorList>
    </citation>
    <scope>NUCLEOTIDE SEQUENCE [LARGE SCALE GENOMIC DNA]</scope>
    <source>
        <strain evidence="1 2">SM1704</strain>
    </source>
</reference>
<protein>
    <submittedName>
        <fullName evidence="1">MBL fold metallo-hydrolase</fullName>
    </submittedName>
</protein>
<dbReference type="SUPFAM" id="SSF56281">
    <property type="entry name" value="Metallo-hydrolase/oxidoreductase"/>
    <property type="match status" value="1"/>
</dbReference>
<dbReference type="Proteomes" id="UP000261828">
    <property type="component" value="Unassembled WGS sequence"/>
</dbReference>
<dbReference type="AlphaFoldDB" id="A0A371JNY8"/>